<dbReference type="OrthoDB" id="1202506at2"/>
<keyword evidence="3" id="KW-1185">Reference proteome</keyword>
<keyword evidence="1" id="KW-0175">Coiled coil</keyword>
<evidence type="ECO:0000256" key="1">
    <source>
        <dbReference type="SAM" id="Coils"/>
    </source>
</evidence>
<evidence type="ECO:0000313" key="3">
    <source>
        <dbReference type="Proteomes" id="UP000032726"/>
    </source>
</evidence>
<protein>
    <submittedName>
        <fullName evidence="2">Fructose 1,6-bisphosphatase</fullName>
    </submittedName>
</protein>
<feature type="coiled-coil region" evidence="1">
    <location>
        <begin position="7"/>
        <end position="71"/>
    </location>
</feature>
<reference evidence="2 3" key="1">
    <citation type="submission" date="2015-03" db="EMBL/GenBank/DDBJ databases">
        <title>Complete genome sequence of Muricauda lutaonensis CC-HSB-11T, isolated from a coastal hot spring.</title>
        <authorList>
            <person name="Kim K.M."/>
        </authorList>
    </citation>
    <scope>NUCLEOTIDE SEQUENCE [LARGE SCALE GENOMIC DNA]</scope>
    <source>
        <strain evidence="2 3">CC-HSB-11</strain>
    </source>
</reference>
<dbReference type="RefSeq" id="WP_045801640.1">
    <property type="nucleotide sequence ID" value="NZ_CP011071.1"/>
</dbReference>
<name>A0A0D5YSV1_9FLAO</name>
<gene>
    <name evidence="2" type="ORF">VC82_1302</name>
</gene>
<dbReference type="HOGENOM" id="CLU_2082379_0_0_10"/>
<dbReference type="Proteomes" id="UP000032726">
    <property type="component" value="Chromosome"/>
</dbReference>
<dbReference type="AlphaFoldDB" id="A0A0D5YSV1"/>
<dbReference type="PATRIC" id="fig|516051.4.peg.1345"/>
<dbReference type="EMBL" id="CP011071">
    <property type="protein sequence ID" value="AKA34931.1"/>
    <property type="molecule type" value="Genomic_DNA"/>
</dbReference>
<dbReference type="STRING" id="516051.VC82_1302"/>
<proteinExistence type="predicted"/>
<organism evidence="2 3">
    <name type="scientific">Flagellimonas lutaonensis</name>
    <dbReference type="NCBI Taxonomy" id="516051"/>
    <lineage>
        <taxon>Bacteria</taxon>
        <taxon>Pseudomonadati</taxon>
        <taxon>Bacteroidota</taxon>
        <taxon>Flavobacteriia</taxon>
        <taxon>Flavobacteriales</taxon>
        <taxon>Flavobacteriaceae</taxon>
        <taxon>Flagellimonas</taxon>
    </lineage>
</organism>
<dbReference type="SUPFAM" id="SSF58113">
    <property type="entry name" value="Apolipoprotein A-I"/>
    <property type="match status" value="1"/>
</dbReference>
<accession>A0A0D5YSV1</accession>
<evidence type="ECO:0000313" key="2">
    <source>
        <dbReference type="EMBL" id="AKA34931.1"/>
    </source>
</evidence>
<sequence length="118" mass="13502">MSKNRPVIELNNKAEDASSKIEVIKELIFGEQIKEYDSEFEKLKKEILSKKKALNELIEEVRTELTKSIDNVSTDLNIRITEVEQNLEGKIDELQSDTVNKETLGQLLIDLGEKIAKE</sequence>
<dbReference type="KEGG" id="mlt:VC82_1302"/>